<dbReference type="PANTHER" id="PTHR19300">
    <property type="entry name" value="BETA-1,4-GALACTOSYLTRANSFERASE"/>
    <property type="match status" value="1"/>
</dbReference>
<organism evidence="13 14">
    <name type="scientific">Simkania negevensis</name>
    <dbReference type="NCBI Taxonomy" id="83561"/>
    <lineage>
        <taxon>Bacteria</taxon>
        <taxon>Pseudomonadati</taxon>
        <taxon>Chlamydiota</taxon>
        <taxon>Chlamydiia</taxon>
        <taxon>Parachlamydiales</taxon>
        <taxon>Simkaniaceae</taxon>
        <taxon>Simkania</taxon>
    </lineage>
</organism>
<keyword evidence="7" id="KW-0735">Signal-anchor</keyword>
<keyword evidence="10" id="KW-0325">Glycoprotein</keyword>
<keyword evidence="9" id="KW-0472">Membrane</keyword>
<sequence length="285" mass="33805">MISKLLDKWLPFSHDHRFALLPIYSRQWWRNYDLVAMCRKHKSISSQECKLAVIVPFRNREEHALHFVPYLHTYLTDRAIDHTIILVEQKDDGLPFNRGKLLNVGFSLANEECDYFCFHDIDMLPLDSYYTPFPYPLHLAAKATQFDVLPDQYFGGVTQFNRDDFVAVNGFSNQYWHWGAEDNDLLFRCRSSRLLAYRYLRGNFRSLPHPPSRYQTPQGWYEQESAKKTELDALVERNKEQFREMRKGRIDFRKDGLSSLEFSLVAEEVFPSFLHYIVDIKSDKL</sequence>
<dbReference type="InterPro" id="IPR027791">
    <property type="entry name" value="Galactosyl_T_C"/>
</dbReference>
<evidence type="ECO:0000256" key="3">
    <source>
        <dbReference type="ARBA" id="ARBA00005735"/>
    </source>
</evidence>
<comment type="pathway">
    <text evidence="2">Protein modification; protein glycosylation.</text>
</comment>
<dbReference type="PRINTS" id="PR02050">
    <property type="entry name" value="B14GALTRFASE"/>
</dbReference>
<evidence type="ECO:0000256" key="8">
    <source>
        <dbReference type="ARBA" id="ARBA00022989"/>
    </source>
</evidence>
<evidence type="ECO:0000256" key="7">
    <source>
        <dbReference type="ARBA" id="ARBA00022968"/>
    </source>
</evidence>
<evidence type="ECO:0000256" key="4">
    <source>
        <dbReference type="ARBA" id="ARBA00022676"/>
    </source>
</evidence>
<reference evidence="13 14" key="1">
    <citation type="submission" date="2021-02" db="EMBL/GenBank/DDBJ databases">
        <title>Activity-based single-cell genomes from oceanic crustal fluid captures similar information to metagenomic and metatranscriptomic surveys with orders of magnitude less sampling.</title>
        <authorList>
            <person name="D'Angelo T.S."/>
            <person name="Orcutt B.N."/>
        </authorList>
    </citation>
    <scope>NUCLEOTIDE SEQUENCE [LARGE SCALE GENOMIC DNA]</scope>
    <source>
        <strain evidence="13">AH-315-G07</strain>
    </source>
</reference>
<proteinExistence type="inferred from homology"/>
<evidence type="ECO:0000259" key="11">
    <source>
        <dbReference type="Pfam" id="PF02709"/>
    </source>
</evidence>
<dbReference type="EMBL" id="JAFITR010000030">
    <property type="protein sequence ID" value="MBN4066837.1"/>
    <property type="molecule type" value="Genomic_DNA"/>
</dbReference>
<evidence type="ECO:0000313" key="13">
    <source>
        <dbReference type="EMBL" id="MBN4066837.1"/>
    </source>
</evidence>
<evidence type="ECO:0000256" key="5">
    <source>
        <dbReference type="ARBA" id="ARBA00022679"/>
    </source>
</evidence>
<comment type="similarity">
    <text evidence="3">Belongs to the glycosyltransferase 7 family.</text>
</comment>
<comment type="subcellular location">
    <subcellularLocation>
        <location evidence="1">Membrane</location>
        <topology evidence="1">Single-pass type II membrane protein</topology>
    </subcellularLocation>
</comment>
<keyword evidence="5" id="KW-0808">Transferase</keyword>
<dbReference type="Pfam" id="PF02709">
    <property type="entry name" value="Glyco_transf_7C"/>
    <property type="match status" value="1"/>
</dbReference>
<protein>
    <recommendedName>
        <fullName evidence="15">Beta-1,4-N-acetylgalactosaminyltransferase bre-4</fullName>
    </recommendedName>
</protein>
<dbReference type="SUPFAM" id="SSF53448">
    <property type="entry name" value="Nucleotide-diphospho-sugar transferases"/>
    <property type="match status" value="1"/>
</dbReference>
<evidence type="ECO:0008006" key="15">
    <source>
        <dbReference type="Google" id="ProtNLM"/>
    </source>
</evidence>
<dbReference type="InterPro" id="IPR029044">
    <property type="entry name" value="Nucleotide-diphossugar_trans"/>
</dbReference>
<evidence type="ECO:0000256" key="6">
    <source>
        <dbReference type="ARBA" id="ARBA00022692"/>
    </source>
</evidence>
<dbReference type="InterPro" id="IPR003859">
    <property type="entry name" value="Galactosyl_T"/>
</dbReference>
<evidence type="ECO:0000256" key="2">
    <source>
        <dbReference type="ARBA" id="ARBA00004922"/>
    </source>
</evidence>
<evidence type="ECO:0000256" key="1">
    <source>
        <dbReference type="ARBA" id="ARBA00004606"/>
    </source>
</evidence>
<accession>A0ABS3ARU1</accession>
<feature type="domain" description="Galactosyltransferase N-terminal" evidence="12">
    <location>
        <begin position="48"/>
        <end position="128"/>
    </location>
</feature>
<dbReference type="Pfam" id="PF13733">
    <property type="entry name" value="Glyco_transf_7N"/>
    <property type="match status" value="1"/>
</dbReference>
<comment type="caution">
    <text evidence="13">The sequence shown here is derived from an EMBL/GenBank/DDBJ whole genome shotgun (WGS) entry which is preliminary data.</text>
</comment>
<evidence type="ECO:0000256" key="9">
    <source>
        <dbReference type="ARBA" id="ARBA00023136"/>
    </source>
</evidence>
<name>A0ABS3ARU1_9BACT</name>
<keyword evidence="14" id="KW-1185">Reference proteome</keyword>
<keyword evidence="4" id="KW-0328">Glycosyltransferase</keyword>
<dbReference type="Proteomes" id="UP000722121">
    <property type="component" value="Unassembled WGS sequence"/>
</dbReference>
<dbReference type="PANTHER" id="PTHR19300:SF57">
    <property type="entry name" value="BETA-1,4-N-ACETYLGALACTOSAMINYLTRANSFERASE"/>
    <property type="match status" value="1"/>
</dbReference>
<dbReference type="InterPro" id="IPR027995">
    <property type="entry name" value="Galactosyl_T_N"/>
</dbReference>
<keyword evidence="8" id="KW-1133">Transmembrane helix</keyword>
<evidence type="ECO:0000256" key="10">
    <source>
        <dbReference type="ARBA" id="ARBA00023180"/>
    </source>
</evidence>
<evidence type="ECO:0000259" key="12">
    <source>
        <dbReference type="Pfam" id="PF13733"/>
    </source>
</evidence>
<dbReference type="Gene3D" id="3.90.550.10">
    <property type="entry name" value="Spore Coat Polysaccharide Biosynthesis Protein SpsA, Chain A"/>
    <property type="match status" value="1"/>
</dbReference>
<evidence type="ECO:0000313" key="14">
    <source>
        <dbReference type="Proteomes" id="UP000722121"/>
    </source>
</evidence>
<gene>
    <name evidence="13" type="ORF">JYU14_02010</name>
</gene>
<feature type="domain" description="Galactosyltransferase C-terminal" evidence="11">
    <location>
        <begin position="137"/>
        <end position="209"/>
    </location>
</feature>
<keyword evidence="6" id="KW-0812">Transmembrane</keyword>